<comment type="catalytic activity">
    <reaction evidence="5">
        <text>a 2'-deoxyribonucleoside 5'-diphosphate + [thioredoxin]-disulfide + H2O = a ribonucleoside 5'-diphosphate + [thioredoxin]-dithiol</text>
        <dbReference type="Rhea" id="RHEA:23252"/>
        <dbReference type="Rhea" id="RHEA-COMP:10698"/>
        <dbReference type="Rhea" id="RHEA-COMP:10700"/>
        <dbReference type="ChEBI" id="CHEBI:15377"/>
        <dbReference type="ChEBI" id="CHEBI:29950"/>
        <dbReference type="ChEBI" id="CHEBI:50058"/>
        <dbReference type="ChEBI" id="CHEBI:57930"/>
        <dbReference type="ChEBI" id="CHEBI:73316"/>
        <dbReference type="EC" id="1.17.4.1"/>
    </reaction>
</comment>
<gene>
    <name evidence="7" type="ORF">EV214_1441</name>
</gene>
<evidence type="ECO:0000313" key="8">
    <source>
        <dbReference type="Proteomes" id="UP000294919"/>
    </source>
</evidence>
<accession>A0A4V2S9N0</accession>
<dbReference type="InterPro" id="IPR023806">
    <property type="entry name" value="CHP03905"/>
</dbReference>
<evidence type="ECO:0000256" key="4">
    <source>
        <dbReference type="ARBA" id="ARBA00022741"/>
    </source>
</evidence>
<dbReference type="OrthoDB" id="9801525at2"/>
<dbReference type="GO" id="GO:0004748">
    <property type="term" value="F:ribonucleoside-diphosphate reductase activity, thioredoxin disulfide as acceptor"/>
    <property type="evidence" value="ECO:0007669"/>
    <property type="project" value="UniProtKB-EC"/>
</dbReference>
<sequence length="83" mass="9065">MYLYKPTGVCSNQIEFSVENNVIQKVQFHGGCPGNLQGISRLVEGMHIDEAIKRLHGITCGGKSTSCPDQFSKALISLKKEIA</sequence>
<dbReference type="RefSeq" id="WP_132248191.1">
    <property type="nucleotide sequence ID" value="NZ_SLWV01000044.1"/>
</dbReference>
<evidence type="ECO:0000256" key="3">
    <source>
        <dbReference type="ARBA" id="ARBA00022634"/>
    </source>
</evidence>
<evidence type="ECO:0000256" key="1">
    <source>
        <dbReference type="ARBA" id="ARBA00007405"/>
    </source>
</evidence>
<proteinExistence type="inferred from homology"/>
<dbReference type="EC" id="1.17.4.1" evidence="2"/>
<evidence type="ECO:0000256" key="2">
    <source>
        <dbReference type="ARBA" id="ARBA00012274"/>
    </source>
</evidence>
<keyword evidence="4" id="KW-0547">Nucleotide-binding</keyword>
<keyword evidence="8" id="KW-1185">Reference proteome</keyword>
<evidence type="ECO:0000313" key="7">
    <source>
        <dbReference type="EMBL" id="TCO68480.1"/>
    </source>
</evidence>
<dbReference type="EMBL" id="SLWV01000044">
    <property type="protein sequence ID" value="TCO68480.1"/>
    <property type="molecule type" value="Genomic_DNA"/>
</dbReference>
<dbReference type="GO" id="GO:0071897">
    <property type="term" value="P:DNA biosynthetic process"/>
    <property type="evidence" value="ECO:0007669"/>
    <property type="project" value="UniProtKB-KW"/>
</dbReference>
<evidence type="ECO:0000256" key="5">
    <source>
        <dbReference type="ARBA" id="ARBA00047754"/>
    </source>
</evidence>
<feature type="domain" description="TSCPD" evidence="6">
    <location>
        <begin position="5"/>
        <end position="75"/>
    </location>
</feature>
<name>A0A4V2S9N0_9FIRM</name>
<evidence type="ECO:0000259" key="6">
    <source>
        <dbReference type="Pfam" id="PF12637"/>
    </source>
</evidence>
<dbReference type="Pfam" id="PF12637">
    <property type="entry name" value="TSCPD"/>
    <property type="match status" value="1"/>
</dbReference>
<comment type="caution">
    <text evidence="7">The sequence shown here is derived from an EMBL/GenBank/DDBJ whole genome shotgun (WGS) entry which is preliminary data.</text>
</comment>
<protein>
    <recommendedName>
        <fullName evidence="2">ribonucleoside-diphosphate reductase</fullName>
        <ecNumber evidence="2">1.17.4.1</ecNumber>
    </recommendedName>
</protein>
<keyword evidence="3" id="KW-0237">DNA synthesis</keyword>
<reference evidence="7 8" key="1">
    <citation type="submission" date="2019-03" db="EMBL/GenBank/DDBJ databases">
        <title>Genomic Encyclopedia of Type Strains, Phase IV (KMG-IV): sequencing the most valuable type-strain genomes for metagenomic binning, comparative biology and taxonomic classification.</title>
        <authorList>
            <person name="Goeker M."/>
        </authorList>
    </citation>
    <scope>NUCLEOTIDE SEQUENCE [LARGE SCALE GENOMIC DNA]</scope>
    <source>
        <strain evidence="7 8">DSM 102940</strain>
    </source>
</reference>
<dbReference type="GO" id="GO:0000166">
    <property type="term" value="F:nucleotide binding"/>
    <property type="evidence" value="ECO:0007669"/>
    <property type="project" value="UniProtKB-KW"/>
</dbReference>
<organism evidence="7 8">
    <name type="scientific">Marinisporobacter balticus</name>
    <dbReference type="NCBI Taxonomy" id="2018667"/>
    <lineage>
        <taxon>Bacteria</taxon>
        <taxon>Bacillati</taxon>
        <taxon>Bacillota</taxon>
        <taxon>Clostridia</taxon>
        <taxon>Peptostreptococcales</taxon>
        <taxon>Thermotaleaceae</taxon>
        <taxon>Marinisporobacter</taxon>
    </lineage>
</organism>
<dbReference type="Proteomes" id="UP000294919">
    <property type="component" value="Unassembled WGS sequence"/>
</dbReference>
<dbReference type="AlphaFoldDB" id="A0A4V2S9N0"/>
<dbReference type="InterPro" id="IPR024434">
    <property type="entry name" value="TSCPD_dom"/>
</dbReference>
<dbReference type="NCBIfam" id="TIGR03905">
    <property type="entry name" value="TIGR03905_4_Cys"/>
    <property type="match status" value="1"/>
</dbReference>
<comment type="similarity">
    <text evidence="1">Belongs to the ribonucleoside diphosphate reductase class-2 family.</text>
</comment>